<evidence type="ECO:0000256" key="1">
    <source>
        <dbReference type="SAM" id="MobiDB-lite"/>
    </source>
</evidence>
<dbReference type="OrthoDB" id="5326346at2759"/>
<accession>A0A9N9LRV9</accession>
<evidence type="ECO:0008006" key="4">
    <source>
        <dbReference type="Google" id="ProtNLM"/>
    </source>
</evidence>
<name>A0A9N9LRV9_9HELO</name>
<feature type="region of interest" description="Disordered" evidence="1">
    <location>
        <begin position="1"/>
        <end position="68"/>
    </location>
</feature>
<proteinExistence type="predicted"/>
<dbReference type="EMBL" id="CAJVRM010000175">
    <property type="protein sequence ID" value="CAG8976401.1"/>
    <property type="molecule type" value="Genomic_DNA"/>
</dbReference>
<evidence type="ECO:0000313" key="2">
    <source>
        <dbReference type="EMBL" id="CAG8976401.1"/>
    </source>
</evidence>
<organism evidence="2 3">
    <name type="scientific">Hymenoscyphus albidus</name>
    <dbReference type="NCBI Taxonomy" id="595503"/>
    <lineage>
        <taxon>Eukaryota</taxon>
        <taxon>Fungi</taxon>
        <taxon>Dikarya</taxon>
        <taxon>Ascomycota</taxon>
        <taxon>Pezizomycotina</taxon>
        <taxon>Leotiomycetes</taxon>
        <taxon>Helotiales</taxon>
        <taxon>Helotiaceae</taxon>
        <taxon>Hymenoscyphus</taxon>
    </lineage>
</organism>
<feature type="compositionally biased region" description="Acidic residues" evidence="1">
    <location>
        <begin position="39"/>
        <end position="49"/>
    </location>
</feature>
<keyword evidence="3" id="KW-1185">Reference proteome</keyword>
<evidence type="ECO:0000313" key="3">
    <source>
        <dbReference type="Proteomes" id="UP000701801"/>
    </source>
</evidence>
<protein>
    <recommendedName>
        <fullName evidence="4">BTB domain-containing protein</fullName>
    </recommendedName>
</protein>
<feature type="compositionally biased region" description="Low complexity" evidence="1">
    <location>
        <begin position="19"/>
        <end position="38"/>
    </location>
</feature>
<feature type="compositionally biased region" description="Basic and acidic residues" evidence="1">
    <location>
        <begin position="50"/>
        <end position="68"/>
    </location>
</feature>
<comment type="caution">
    <text evidence="2">The sequence shown here is derived from an EMBL/GenBank/DDBJ whole genome shotgun (WGS) entry which is preliminary data.</text>
</comment>
<gene>
    <name evidence="2" type="ORF">HYALB_00008525</name>
</gene>
<dbReference type="Proteomes" id="UP000701801">
    <property type="component" value="Unassembled WGS sequence"/>
</dbReference>
<dbReference type="InterPro" id="IPR011333">
    <property type="entry name" value="SKP1/BTB/POZ_sf"/>
</dbReference>
<sequence length="163" mass="18460">MKILVKLPLHVEKEDTNDDQSQNSDSSPDSDYEYMSSEESGDESESGEENDNHERESPPSKDPREAPPRVEFVGIQMIVSLKHLRLASPVFKARLKPGFREGDALRNNGYTEIYFPDDDPGAFYIVMAILHAYAGDIPWDLEIQELFELAIVVDKYKLLEAVA</sequence>
<dbReference type="AlphaFoldDB" id="A0A9N9LRV9"/>
<reference evidence="2" key="1">
    <citation type="submission" date="2021-07" db="EMBL/GenBank/DDBJ databases">
        <authorList>
            <person name="Durling M."/>
        </authorList>
    </citation>
    <scope>NUCLEOTIDE SEQUENCE</scope>
</reference>
<dbReference type="Gene3D" id="3.30.710.10">
    <property type="entry name" value="Potassium Channel Kv1.1, Chain A"/>
    <property type="match status" value="1"/>
</dbReference>